<accession>A0A915ID14</accession>
<feature type="region of interest" description="Disordered" evidence="1">
    <location>
        <begin position="24"/>
        <end position="46"/>
    </location>
</feature>
<protein>
    <submittedName>
        <fullName evidence="3">Uncharacterized protein</fullName>
    </submittedName>
</protein>
<reference evidence="3" key="1">
    <citation type="submission" date="2022-11" db="UniProtKB">
        <authorList>
            <consortium name="WormBaseParasite"/>
        </authorList>
    </citation>
    <scope>IDENTIFICATION</scope>
</reference>
<feature type="compositionally biased region" description="Acidic residues" evidence="1">
    <location>
        <begin position="24"/>
        <end position="36"/>
    </location>
</feature>
<evidence type="ECO:0000313" key="2">
    <source>
        <dbReference type="Proteomes" id="UP000887565"/>
    </source>
</evidence>
<dbReference type="AlphaFoldDB" id="A0A915ID14"/>
<dbReference type="Proteomes" id="UP000887565">
    <property type="component" value="Unplaced"/>
</dbReference>
<organism evidence="2 3">
    <name type="scientific">Romanomermis culicivorax</name>
    <name type="common">Nematode worm</name>
    <dbReference type="NCBI Taxonomy" id="13658"/>
    <lineage>
        <taxon>Eukaryota</taxon>
        <taxon>Metazoa</taxon>
        <taxon>Ecdysozoa</taxon>
        <taxon>Nematoda</taxon>
        <taxon>Enoplea</taxon>
        <taxon>Dorylaimia</taxon>
        <taxon>Mermithida</taxon>
        <taxon>Mermithoidea</taxon>
        <taxon>Mermithidae</taxon>
        <taxon>Romanomermis</taxon>
    </lineage>
</organism>
<sequence length="151" mass="17612">MDTQLAVPDRQWWAVVWHKPVEEEEVEQYTDTEEQQTGESRNDFSDVMDSEYQWCDNNSYKDFKRENKKKQSIHGAKSVVLLIHIRLVRVDLGQWYCPSNIGCYYSVAADGSLTAILCNQSYSISENVSKKSFLTLSKRYEILKSHCFPQT</sequence>
<name>A0A915ID14_ROMCU</name>
<dbReference type="WBParaSite" id="nRc.2.0.1.t12075-RA">
    <property type="protein sequence ID" value="nRc.2.0.1.t12075-RA"/>
    <property type="gene ID" value="nRc.2.0.1.g12075"/>
</dbReference>
<proteinExistence type="predicted"/>
<keyword evidence="2" id="KW-1185">Reference proteome</keyword>
<evidence type="ECO:0000313" key="3">
    <source>
        <dbReference type="WBParaSite" id="nRc.2.0.1.t12075-RA"/>
    </source>
</evidence>
<evidence type="ECO:0000256" key="1">
    <source>
        <dbReference type="SAM" id="MobiDB-lite"/>
    </source>
</evidence>